<name>A0ABD2B2F3_VESSQ</name>
<accession>A0ABD2B2F3</accession>
<dbReference type="EMBL" id="JAUDFV010000133">
    <property type="protein sequence ID" value="KAL2726899.1"/>
    <property type="molecule type" value="Genomic_DNA"/>
</dbReference>
<reference evidence="1 2" key="1">
    <citation type="journal article" date="2024" name="Ann. Entomol. Soc. Am.">
        <title>Genomic analyses of the southern and eastern yellowjacket wasps (Hymenoptera: Vespidae) reveal evolutionary signatures of social life.</title>
        <authorList>
            <person name="Catto M.A."/>
            <person name="Caine P.B."/>
            <person name="Orr S.E."/>
            <person name="Hunt B.G."/>
            <person name="Goodisman M.A.D."/>
        </authorList>
    </citation>
    <scope>NUCLEOTIDE SEQUENCE [LARGE SCALE GENOMIC DNA]</scope>
    <source>
        <strain evidence="1">233</strain>
        <tissue evidence="1">Head and thorax</tissue>
    </source>
</reference>
<comment type="caution">
    <text evidence="1">The sequence shown here is derived from an EMBL/GenBank/DDBJ whole genome shotgun (WGS) entry which is preliminary data.</text>
</comment>
<gene>
    <name evidence="1" type="ORF">V1478_007177</name>
</gene>
<dbReference type="AlphaFoldDB" id="A0ABD2B2F3"/>
<sequence length="309" mass="36017">MTSSGTQTYSKSLIVMSNIFSSKITRFCIRPFLEVGRRRRKGSKIERFRSFQDHEVSYLATAVLNSCKNLAIVGIQMPGSLFALFSHRGLYFVDDCTTMSSISFFDITVTIILSTMTAFHRRHLRKREERRNGLQKRATVKRIESVFKSSKTCDLYGQKRVTSAKAIFYYSRRDVFSLEEEYKRVYTETLDEKNDDAIISPRLLPASKYEKANSPTFPYRRLDFSSPPYVRSFSQQVNTMRNKNKRIKDRSTLMSPSLISQLLSCRHRYVRRINGVPPPSHYRRRLWNPEIEKTQPVVVASRVPMWLSG</sequence>
<evidence type="ECO:0000313" key="1">
    <source>
        <dbReference type="EMBL" id="KAL2726899.1"/>
    </source>
</evidence>
<keyword evidence="2" id="KW-1185">Reference proteome</keyword>
<dbReference type="Proteomes" id="UP001607302">
    <property type="component" value="Unassembled WGS sequence"/>
</dbReference>
<protein>
    <submittedName>
        <fullName evidence="1">Uncharacterized protein</fullName>
    </submittedName>
</protein>
<proteinExistence type="predicted"/>
<evidence type="ECO:0000313" key="2">
    <source>
        <dbReference type="Proteomes" id="UP001607302"/>
    </source>
</evidence>
<organism evidence="1 2">
    <name type="scientific">Vespula squamosa</name>
    <name type="common">Southern yellow jacket</name>
    <name type="synonym">Wasp</name>
    <dbReference type="NCBI Taxonomy" id="30214"/>
    <lineage>
        <taxon>Eukaryota</taxon>
        <taxon>Metazoa</taxon>
        <taxon>Ecdysozoa</taxon>
        <taxon>Arthropoda</taxon>
        <taxon>Hexapoda</taxon>
        <taxon>Insecta</taxon>
        <taxon>Pterygota</taxon>
        <taxon>Neoptera</taxon>
        <taxon>Endopterygota</taxon>
        <taxon>Hymenoptera</taxon>
        <taxon>Apocrita</taxon>
        <taxon>Aculeata</taxon>
        <taxon>Vespoidea</taxon>
        <taxon>Vespidae</taxon>
        <taxon>Vespinae</taxon>
        <taxon>Vespula</taxon>
    </lineage>
</organism>